<dbReference type="InterPro" id="IPR003851">
    <property type="entry name" value="Znf_Dof"/>
</dbReference>
<dbReference type="Pfam" id="PF02701">
    <property type="entry name" value="Zn_ribbon_Dof"/>
    <property type="match status" value="1"/>
</dbReference>
<keyword evidence="6" id="KW-0804">Transcription</keyword>
<dbReference type="InterPro" id="IPR045174">
    <property type="entry name" value="Dof"/>
</dbReference>
<keyword evidence="1" id="KW-0479">Metal-binding</keyword>
<reference evidence="9" key="2">
    <citation type="submission" date="2015-03" db="UniProtKB">
        <authorList>
            <consortium name="EnsemblPlants"/>
        </authorList>
    </citation>
    <scope>IDENTIFICATION</scope>
</reference>
<evidence type="ECO:0000256" key="5">
    <source>
        <dbReference type="ARBA" id="ARBA00023125"/>
    </source>
</evidence>
<accession>A0A0D3A8A8</accession>
<proteinExistence type="predicted"/>
<evidence type="ECO:0000256" key="6">
    <source>
        <dbReference type="ARBA" id="ARBA00023163"/>
    </source>
</evidence>
<dbReference type="GO" id="GO:0003677">
    <property type="term" value="F:DNA binding"/>
    <property type="evidence" value="ECO:0007669"/>
    <property type="project" value="UniProtKB-KW"/>
</dbReference>
<dbReference type="Gramene" id="Bo1g059040.1">
    <property type="protein sequence ID" value="Bo1g059040.1"/>
    <property type="gene ID" value="Bo1g059040"/>
</dbReference>
<dbReference type="AlphaFoldDB" id="A0A0D3A8A8"/>
<evidence type="ECO:0000256" key="2">
    <source>
        <dbReference type="ARBA" id="ARBA00022771"/>
    </source>
</evidence>
<evidence type="ECO:0000256" key="7">
    <source>
        <dbReference type="ARBA" id="ARBA00023242"/>
    </source>
</evidence>
<evidence type="ECO:0000259" key="8">
    <source>
        <dbReference type="Pfam" id="PF02701"/>
    </source>
</evidence>
<keyword evidence="3" id="KW-0862">Zinc</keyword>
<name>A0A0D3A8A8_BRAOL</name>
<keyword evidence="2" id="KW-0863">Zinc-finger</keyword>
<reference evidence="9 10" key="1">
    <citation type="journal article" date="2014" name="Genome Biol.">
        <title>Transcriptome and methylome profiling reveals relics of genome dominance in the mesopolyploid Brassica oleracea.</title>
        <authorList>
            <person name="Parkin I.A."/>
            <person name="Koh C."/>
            <person name="Tang H."/>
            <person name="Robinson S.J."/>
            <person name="Kagale S."/>
            <person name="Clarke W.E."/>
            <person name="Town C.D."/>
            <person name="Nixon J."/>
            <person name="Krishnakumar V."/>
            <person name="Bidwell S.L."/>
            <person name="Denoeud F."/>
            <person name="Belcram H."/>
            <person name="Links M.G."/>
            <person name="Just J."/>
            <person name="Clarke C."/>
            <person name="Bender T."/>
            <person name="Huebert T."/>
            <person name="Mason A.S."/>
            <person name="Pires J.C."/>
            <person name="Barker G."/>
            <person name="Moore J."/>
            <person name="Walley P.G."/>
            <person name="Manoli S."/>
            <person name="Batley J."/>
            <person name="Edwards D."/>
            <person name="Nelson M.N."/>
            <person name="Wang X."/>
            <person name="Paterson A.H."/>
            <person name="King G."/>
            <person name="Bancroft I."/>
            <person name="Chalhoub B."/>
            <person name="Sharpe A.G."/>
        </authorList>
    </citation>
    <scope>NUCLEOTIDE SEQUENCE</scope>
    <source>
        <strain evidence="9 10">cv. TO1000</strain>
    </source>
</reference>
<evidence type="ECO:0000313" key="9">
    <source>
        <dbReference type="EnsemblPlants" id="Bo1g059040.1"/>
    </source>
</evidence>
<dbReference type="HOGENOM" id="CLU_2545749_0_0_1"/>
<organism evidence="9 10">
    <name type="scientific">Brassica oleracea var. oleracea</name>
    <dbReference type="NCBI Taxonomy" id="109376"/>
    <lineage>
        <taxon>Eukaryota</taxon>
        <taxon>Viridiplantae</taxon>
        <taxon>Streptophyta</taxon>
        <taxon>Embryophyta</taxon>
        <taxon>Tracheophyta</taxon>
        <taxon>Spermatophyta</taxon>
        <taxon>Magnoliopsida</taxon>
        <taxon>eudicotyledons</taxon>
        <taxon>Gunneridae</taxon>
        <taxon>Pentapetalae</taxon>
        <taxon>rosids</taxon>
        <taxon>malvids</taxon>
        <taxon>Brassicales</taxon>
        <taxon>Brassicaceae</taxon>
        <taxon>Brassiceae</taxon>
        <taxon>Brassica</taxon>
    </lineage>
</organism>
<protein>
    <recommendedName>
        <fullName evidence="8">Dof-type domain-containing protein</fullName>
    </recommendedName>
</protein>
<dbReference type="EnsemblPlants" id="Bo1g059040.1">
    <property type="protein sequence ID" value="Bo1g059040.1"/>
    <property type="gene ID" value="Bo1g059040"/>
</dbReference>
<evidence type="ECO:0000256" key="3">
    <source>
        <dbReference type="ARBA" id="ARBA00022833"/>
    </source>
</evidence>
<keyword evidence="7" id="KW-0539">Nucleus</keyword>
<dbReference type="GO" id="GO:0008270">
    <property type="term" value="F:zinc ion binding"/>
    <property type="evidence" value="ECO:0007669"/>
    <property type="project" value="UniProtKB-KW"/>
</dbReference>
<dbReference type="STRING" id="109376.A0A0D3A8A8"/>
<dbReference type="PANTHER" id="PTHR31089:SF75">
    <property type="entry name" value="CYCLIC DOF FACTOR 2"/>
    <property type="match status" value="1"/>
</dbReference>
<feature type="domain" description="Dof-type" evidence="8">
    <location>
        <begin position="34"/>
        <end position="62"/>
    </location>
</feature>
<dbReference type="Proteomes" id="UP000032141">
    <property type="component" value="Chromosome C1"/>
</dbReference>
<evidence type="ECO:0000256" key="4">
    <source>
        <dbReference type="ARBA" id="ARBA00023015"/>
    </source>
</evidence>
<keyword evidence="4" id="KW-0805">Transcription regulation</keyword>
<dbReference type="GO" id="GO:0003700">
    <property type="term" value="F:DNA-binding transcription factor activity"/>
    <property type="evidence" value="ECO:0007669"/>
    <property type="project" value="InterPro"/>
</dbReference>
<keyword evidence="5" id="KW-0238">DNA-binding</keyword>
<sequence>MVLTLRGEAKETRENSALHVIQQHGDQALLLQLVCKKCQRYWTAGGTMRYVLVGAGRRKNKNLASLNNCNVSITSAEGGCRNR</sequence>
<evidence type="ECO:0000313" key="10">
    <source>
        <dbReference type="Proteomes" id="UP000032141"/>
    </source>
</evidence>
<evidence type="ECO:0000256" key="1">
    <source>
        <dbReference type="ARBA" id="ARBA00022723"/>
    </source>
</evidence>
<keyword evidence="10" id="KW-1185">Reference proteome</keyword>
<dbReference type="PANTHER" id="PTHR31089">
    <property type="entry name" value="CYCLIC DOF FACTOR 2"/>
    <property type="match status" value="1"/>
</dbReference>